<evidence type="ECO:0000256" key="1">
    <source>
        <dbReference type="ARBA" id="ARBA00022630"/>
    </source>
</evidence>
<dbReference type="Gene3D" id="3.30.9.10">
    <property type="entry name" value="D-Amino Acid Oxidase, subunit A, domain 2"/>
    <property type="match status" value="1"/>
</dbReference>
<evidence type="ECO:0000259" key="5">
    <source>
        <dbReference type="Pfam" id="PF01494"/>
    </source>
</evidence>
<evidence type="ECO:0000313" key="6">
    <source>
        <dbReference type="EMBL" id="KAF2113136.1"/>
    </source>
</evidence>
<keyword evidence="2" id="KW-0274">FAD</keyword>
<dbReference type="PRINTS" id="PR00420">
    <property type="entry name" value="RNGMNOXGNASE"/>
</dbReference>
<name>A0A6A5Z243_9PLEO</name>
<keyword evidence="1" id="KW-0285">Flavoprotein</keyword>
<sequence>MRVLISGAGIAGPALAWWLAKTGARITVVEKAAALFPHGQNVDIQGTARKVVKKMGLLEEVLRYNTTEKGTQLIDAKGRPFAPFPVREDANGASATSEFEVLRGDLAAIFYKATKDEPNVDYLFSTTIEKIVSNDDESVKVQLSSGETQKYDVLVAADGQWSKVRKQVFPKDAITVVDKNMYVCYWTIPRLPMDNSWWNIYCALRSRIITLRPDPHGTIRAMFSMMPCNAAEKAAWEDASRKDRKLQQELCRSHFADAGWQAQRLLSSMDQASDFYFQAIKQIKMSKWSKGRIICLGDTAFAPSPLTGMGTSLAILGSYVLAGELSKLNAGDHPAKAFDSYETIFRPFVEEMQQVPWIFPDLVHPQTAIKRWMLSSFLSLLSKIVAIPWLASRFNGADNEDFKLPVYAQFEGEKST</sequence>
<evidence type="ECO:0000313" key="7">
    <source>
        <dbReference type="Proteomes" id="UP000799770"/>
    </source>
</evidence>
<evidence type="ECO:0000256" key="4">
    <source>
        <dbReference type="SAM" id="SignalP"/>
    </source>
</evidence>
<accession>A0A6A5Z243</accession>
<dbReference type="InterPro" id="IPR051704">
    <property type="entry name" value="FAD_aromatic-hydroxylase"/>
</dbReference>
<reference evidence="6" key="1">
    <citation type="journal article" date="2020" name="Stud. Mycol.">
        <title>101 Dothideomycetes genomes: a test case for predicting lifestyles and emergence of pathogens.</title>
        <authorList>
            <person name="Haridas S."/>
            <person name="Albert R."/>
            <person name="Binder M."/>
            <person name="Bloem J."/>
            <person name="Labutti K."/>
            <person name="Salamov A."/>
            <person name="Andreopoulos B."/>
            <person name="Baker S."/>
            <person name="Barry K."/>
            <person name="Bills G."/>
            <person name="Bluhm B."/>
            <person name="Cannon C."/>
            <person name="Castanera R."/>
            <person name="Culley D."/>
            <person name="Daum C."/>
            <person name="Ezra D."/>
            <person name="Gonzalez J."/>
            <person name="Henrissat B."/>
            <person name="Kuo A."/>
            <person name="Liang C."/>
            <person name="Lipzen A."/>
            <person name="Lutzoni F."/>
            <person name="Magnuson J."/>
            <person name="Mondo S."/>
            <person name="Nolan M."/>
            <person name="Ohm R."/>
            <person name="Pangilinan J."/>
            <person name="Park H.-J."/>
            <person name="Ramirez L."/>
            <person name="Alfaro M."/>
            <person name="Sun H."/>
            <person name="Tritt A."/>
            <person name="Yoshinaga Y."/>
            <person name="Zwiers L.-H."/>
            <person name="Turgeon B."/>
            <person name="Goodwin S."/>
            <person name="Spatafora J."/>
            <person name="Crous P."/>
            <person name="Grigoriev I."/>
        </authorList>
    </citation>
    <scope>NUCLEOTIDE SEQUENCE</scope>
    <source>
        <strain evidence="6">CBS 627.86</strain>
    </source>
</reference>
<dbReference type="GO" id="GO:0071949">
    <property type="term" value="F:FAD binding"/>
    <property type="evidence" value="ECO:0007669"/>
    <property type="project" value="InterPro"/>
</dbReference>
<feature type="domain" description="FAD-binding" evidence="5">
    <location>
        <begin position="2"/>
        <end position="353"/>
    </location>
</feature>
<dbReference type="InterPro" id="IPR036188">
    <property type="entry name" value="FAD/NAD-bd_sf"/>
</dbReference>
<dbReference type="Gene3D" id="3.50.50.60">
    <property type="entry name" value="FAD/NAD(P)-binding domain"/>
    <property type="match status" value="1"/>
</dbReference>
<keyword evidence="4" id="KW-0732">Signal</keyword>
<dbReference type="InterPro" id="IPR002938">
    <property type="entry name" value="FAD-bd"/>
</dbReference>
<protein>
    <recommendedName>
        <fullName evidence="5">FAD-binding domain-containing protein</fullName>
    </recommendedName>
</protein>
<dbReference type="AlphaFoldDB" id="A0A6A5Z243"/>
<dbReference type="OrthoDB" id="655030at2759"/>
<keyword evidence="3" id="KW-0560">Oxidoreductase</keyword>
<dbReference type="SUPFAM" id="SSF51905">
    <property type="entry name" value="FAD/NAD(P)-binding domain"/>
    <property type="match status" value="1"/>
</dbReference>
<dbReference type="Pfam" id="PF01494">
    <property type="entry name" value="FAD_binding_3"/>
    <property type="match status" value="1"/>
</dbReference>
<keyword evidence="7" id="KW-1185">Reference proteome</keyword>
<organism evidence="6 7">
    <name type="scientific">Lophiotrema nucula</name>
    <dbReference type="NCBI Taxonomy" id="690887"/>
    <lineage>
        <taxon>Eukaryota</taxon>
        <taxon>Fungi</taxon>
        <taxon>Dikarya</taxon>
        <taxon>Ascomycota</taxon>
        <taxon>Pezizomycotina</taxon>
        <taxon>Dothideomycetes</taxon>
        <taxon>Pleosporomycetidae</taxon>
        <taxon>Pleosporales</taxon>
        <taxon>Lophiotremataceae</taxon>
        <taxon>Lophiotrema</taxon>
    </lineage>
</organism>
<proteinExistence type="predicted"/>
<dbReference type="PANTHER" id="PTHR46865">
    <property type="entry name" value="OXIDOREDUCTASE-RELATED"/>
    <property type="match status" value="1"/>
</dbReference>
<dbReference type="GO" id="GO:0016491">
    <property type="term" value="F:oxidoreductase activity"/>
    <property type="evidence" value="ECO:0007669"/>
    <property type="project" value="UniProtKB-KW"/>
</dbReference>
<feature type="signal peptide" evidence="4">
    <location>
        <begin position="1"/>
        <end position="16"/>
    </location>
</feature>
<dbReference type="EMBL" id="ML977329">
    <property type="protein sequence ID" value="KAF2113136.1"/>
    <property type="molecule type" value="Genomic_DNA"/>
</dbReference>
<gene>
    <name evidence="6" type="ORF">BDV96DRAFT_497107</name>
</gene>
<dbReference type="PANTHER" id="PTHR46865:SF2">
    <property type="entry name" value="MONOOXYGENASE"/>
    <property type="match status" value="1"/>
</dbReference>
<feature type="chain" id="PRO_5025423516" description="FAD-binding domain-containing protein" evidence="4">
    <location>
        <begin position="17"/>
        <end position="416"/>
    </location>
</feature>
<evidence type="ECO:0000256" key="2">
    <source>
        <dbReference type="ARBA" id="ARBA00022827"/>
    </source>
</evidence>
<dbReference type="Proteomes" id="UP000799770">
    <property type="component" value="Unassembled WGS sequence"/>
</dbReference>
<evidence type="ECO:0000256" key="3">
    <source>
        <dbReference type="ARBA" id="ARBA00023002"/>
    </source>
</evidence>